<accession>A0A4P8ITZ5</accession>
<keyword evidence="2" id="KW-0540">Nuclease</keyword>
<dbReference type="EMBL" id="CP040077">
    <property type="protein sequence ID" value="QCP51627.1"/>
    <property type="molecule type" value="Genomic_DNA"/>
</dbReference>
<keyword evidence="2" id="KW-0255">Endonuclease</keyword>
<gene>
    <name evidence="2" type="ORF">FAZ95_03330</name>
</gene>
<dbReference type="InterPro" id="IPR008538">
    <property type="entry name" value="Uma2"/>
</dbReference>
<evidence type="ECO:0000259" key="1">
    <source>
        <dbReference type="Pfam" id="PF05685"/>
    </source>
</evidence>
<dbReference type="SUPFAM" id="SSF52980">
    <property type="entry name" value="Restriction endonuclease-like"/>
    <property type="match status" value="1"/>
</dbReference>
<dbReference type="InterPro" id="IPR011335">
    <property type="entry name" value="Restrct_endonuc-II-like"/>
</dbReference>
<dbReference type="OrthoDB" id="9005788at2"/>
<keyword evidence="3" id="KW-1185">Reference proteome</keyword>
<dbReference type="InterPro" id="IPR012296">
    <property type="entry name" value="Nuclease_put_TT1808"/>
</dbReference>
<dbReference type="AlphaFoldDB" id="A0A4P8ITZ5"/>
<organism evidence="2 3">
    <name type="scientific">Trinickia violacea</name>
    <dbReference type="NCBI Taxonomy" id="2571746"/>
    <lineage>
        <taxon>Bacteria</taxon>
        <taxon>Pseudomonadati</taxon>
        <taxon>Pseudomonadota</taxon>
        <taxon>Betaproteobacteria</taxon>
        <taxon>Burkholderiales</taxon>
        <taxon>Burkholderiaceae</taxon>
        <taxon>Trinickia</taxon>
    </lineage>
</organism>
<dbReference type="Pfam" id="PF05685">
    <property type="entry name" value="Uma2"/>
    <property type="match status" value="1"/>
</dbReference>
<feature type="domain" description="Putative restriction endonuclease" evidence="1">
    <location>
        <begin position="32"/>
        <end position="106"/>
    </location>
</feature>
<evidence type="ECO:0000313" key="2">
    <source>
        <dbReference type="EMBL" id="QCP51627.1"/>
    </source>
</evidence>
<keyword evidence="2" id="KW-0378">Hydrolase</keyword>
<dbReference type="KEGG" id="tvl:FAZ95_03330"/>
<dbReference type="Proteomes" id="UP000298656">
    <property type="component" value="Chromosome 1"/>
</dbReference>
<protein>
    <submittedName>
        <fullName evidence="2">Uma2 family endonuclease</fullName>
    </submittedName>
</protein>
<proteinExistence type="predicted"/>
<sequence>MTNSQPSARRQIVVTDVFCQITEQMGHLAAMCVAVTTPMFGIRVPDVVWMPCERWESFDHDDPVPFVPDLCVEVLLDTDRTQELDRRIASYLGGGAREVIVIDRCGQVQFWGLEGRRPASVLGVSLSLEPMYFDEGTSSAPVVH</sequence>
<dbReference type="Gene3D" id="3.90.1570.10">
    <property type="entry name" value="tt1808, chain A"/>
    <property type="match status" value="1"/>
</dbReference>
<dbReference type="CDD" id="cd06260">
    <property type="entry name" value="DUF820-like"/>
    <property type="match status" value="1"/>
</dbReference>
<evidence type="ECO:0000313" key="3">
    <source>
        <dbReference type="Proteomes" id="UP000298656"/>
    </source>
</evidence>
<reference evidence="2 3" key="1">
    <citation type="submission" date="2019-05" db="EMBL/GenBank/DDBJ databases">
        <title>Burkholderia sp. DHOD12, isolated from subtropical forest soil.</title>
        <authorList>
            <person name="Gao Z.-H."/>
            <person name="Qiu L.-H."/>
        </authorList>
    </citation>
    <scope>NUCLEOTIDE SEQUENCE [LARGE SCALE GENOMIC DNA]</scope>
    <source>
        <strain evidence="2 3">DHOD12</strain>
    </source>
</reference>
<name>A0A4P8ITZ5_9BURK</name>
<dbReference type="GO" id="GO:0004519">
    <property type="term" value="F:endonuclease activity"/>
    <property type="evidence" value="ECO:0007669"/>
    <property type="project" value="UniProtKB-KW"/>
</dbReference>